<comment type="similarity">
    <text evidence="1">Belongs to the class-I fumarase family.</text>
</comment>
<dbReference type="InterPro" id="IPR036660">
    <property type="entry name" value="Fe-S_hydroAse_TtdB_cat_sf"/>
</dbReference>
<accession>A0A1F5R4C0</accession>
<feature type="domain" description="Fe-S hydro-lyase tartrate dehydratase beta-type catalytic" evidence="3">
    <location>
        <begin position="8"/>
        <end position="178"/>
    </location>
</feature>
<dbReference type="SUPFAM" id="SSF117457">
    <property type="entry name" value="FumA C-terminal domain-like"/>
    <property type="match status" value="1"/>
</dbReference>
<evidence type="ECO:0000313" key="5">
    <source>
        <dbReference type="Proteomes" id="UP000177230"/>
    </source>
</evidence>
<dbReference type="Pfam" id="PF05683">
    <property type="entry name" value="Fumerase_C"/>
    <property type="match status" value="1"/>
</dbReference>
<dbReference type="EMBL" id="MFFM01000042">
    <property type="protein sequence ID" value="OGF09308.1"/>
    <property type="molecule type" value="Genomic_DNA"/>
</dbReference>
<comment type="caution">
    <text evidence="4">The sequence shown here is derived from an EMBL/GenBank/DDBJ whole genome shotgun (WGS) entry which is preliminary data.</text>
</comment>
<keyword evidence="2" id="KW-0456">Lyase</keyword>
<dbReference type="Gene3D" id="3.20.130.10">
    <property type="entry name" value="Fe-S hydro-lyase, tartrate dehydratase beta-type, catalytic domain"/>
    <property type="match status" value="1"/>
</dbReference>
<dbReference type="InterPro" id="IPR004647">
    <property type="entry name" value="Fe-S_hydro-lyase_TtdB-typ_cat"/>
</dbReference>
<name>A0A1F5R4C0_9BACT</name>
<protein>
    <submittedName>
        <fullName evidence="4">Fumarate hydratase</fullName>
    </submittedName>
</protein>
<dbReference type="PANTHER" id="PTHR43351">
    <property type="entry name" value="L(+)-TARTRATE DEHYDRATASE SUBUNIT BETA"/>
    <property type="match status" value="1"/>
</dbReference>
<dbReference type="Proteomes" id="UP000177230">
    <property type="component" value="Unassembled WGS sequence"/>
</dbReference>
<evidence type="ECO:0000313" key="4">
    <source>
        <dbReference type="EMBL" id="OGF09308.1"/>
    </source>
</evidence>
<evidence type="ECO:0000256" key="2">
    <source>
        <dbReference type="ARBA" id="ARBA00023239"/>
    </source>
</evidence>
<gene>
    <name evidence="4" type="ORF">A2024_08450</name>
</gene>
<organism evidence="4 5">
    <name type="scientific">Candidatus Edwardsbacteria bacterium GWF2_54_11</name>
    <dbReference type="NCBI Taxonomy" id="1817851"/>
    <lineage>
        <taxon>Bacteria</taxon>
        <taxon>Candidatus Edwardsiibacteriota</taxon>
    </lineage>
</organism>
<proteinExistence type="inferred from homology"/>
<sequence>MANPKKISTPLTEETARSLKMGDEVLITGTIYTGRDAAHKRLCEALEKDGKLPVELKGEIIYYVGPSPAKPGKAIGSAGPTTSYRMDAYSPAMIHKAGLRGMIGKGERSEEVIKAMKEKGAVYFAAIGGAAALISKAIKKSTPILYEELGPEAVCKYEVEDFPAIVATDSEGNDLYKEGPKKFKKA</sequence>
<dbReference type="GO" id="GO:0016836">
    <property type="term" value="F:hydro-lyase activity"/>
    <property type="evidence" value="ECO:0007669"/>
    <property type="project" value="InterPro"/>
</dbReference>
<evidence type="ECO:0000259" key="3">
    <source>
        <dbReference type="Pfam" id="PF05683"/>
    </source>
</evidence>
<dbReference type="NCBIfam" id="TIGR00723">
    <property type="entry name" value="ttdB_fumA_fumB"/>
    <property type="match status" value="1"/>
</dbReference>
<reference evidence="4 5" key="1">
    <citation type="journal article" date="2016" name="Nat. Commun.">
        <title>Thousands of microbial genomes shed light on interconnected biogeochemical processes in an aquifer system.</title>
        <authorList>
            <person name="Anantharaman K."/>
            <person name="Brown C.T."/>
            <person name="Hug L.A."/>
            <person name="Sharon I."/>
            <person name="Castelle C.J."/>
            <person name="Probst A.J."/>
            <person name="Thomas B.C."/>
            <person name="Singh A."/>
            <person name="Wilkins M.J."/>
            <person name="Karaoz U."/>
            <person name="Brodie E.L."/>
            <person name="Williams K.H."/>
            <person name="Hubbard S.S."/>
            <person name="Banfield J.F."/>
        </authorList>
    </citation>
    <scope>NUCLEOTIDE SEQUENCE [LARGE SCALE GENOMIC DNA]</scope>
</reference>
<dbReference type="AlphaFoldDB" id="A0A1F5R4C0"/>
<evidence type="ECO:0000256" key="1">
    <source>
        <dbReference type="ARBA" id="ARBA00008876"/>
    </source>
</evidence>
<dbReference type="PANTHER" id="PTHR43351:SF2">
    <property type="entry name" value="L(+)-TARTRATE DEHYDRATASE SUBUNIT BETA-RELATED"/>
    <property type="match status" value="1"/>
</dbReference>
<dbReference type="NCBIfam" id="NF005310">
    <property type="entry name" value="PRK06842.1"/>
    <property type="match status" value="1"/>
</dbReference>